<dbReference type="PROSITE" id="PS50240">
    <property type="entry name" value="TRYPSIN_DOM"/>
    <property type="match status" value="1"/>
</dbReference>
<keyword evidence="2 5" id="KW-0378">Hydrolase</keyword>
<dbReference type="SUPFAM" id="SSF50494">
    <property type="entry name" value="Trypsin-like serine proteases"/>
    <property type="match status" value="1"/>
</dbReference>
<dbReference type="PROSITE" id="PS00134">
    <property type="entry name" value="TRYPSIN_HIS"/>
    <property type="match status" value="1"/>
</dbReference>
<name>A0A5S6QL27_TRIMR</name>
<dbReference type="WBParaSite" id="TMUE_2000007895.2">
    <property type="protein sequence ID" value="TMUE_2000007895.2"/>
    <property type="gene ID" value="WBGene00292970"/>
</dbReference>
<dbReference type="InterPro" id="IPR033116">
    <property type="entry name" value="TRYPSIN_SER"/>
</dbReference>
<evidence type="ECO:0000259" key="6">
    <source>
        <dbReference type="PROSITE" id="PS50240"/>
    </source>
</evidence>
<dbReference type="FunFam" id="2.40.10.10:FF:000003">
    <property type="entry name" value="Transmembrane serine protease 3"/>
    <property type="match status" value="1"/>
</dbReference>
<protein>
    <submittedName>
        <fullName evidence="8 9">Peptidase S1 domain-containing protein</fullName>
    </submittedName>
</protein>
<keyword evidence="3 5" id="KW-0720">Serine protease</keyword>
<dbReference type="WBParaSite" id="TMUE_2000007895.3">
    <property type="protein sequence ID" value="TMUE_2000007895.3"/>
    <property type="gene ID" value="WBGene00292970"/>
</dbReference>
<reference evidence="7" key="2">
    <citation type="submission" date="2014-03" db="EMBL/GenBank/DDBJ databases">
        <title>The whipworm genome and dual-species transcriptomics of an intimate host-pathogen interaction.</title>
        <authorList>
            <person name="Foth B.J."/>
            <person name="Tsai I.J."/>
            <person name="Reid A.J."/>
            <person name="Bancroft A.J."/>
            <person name="Nichol S."/>
            <person name="Tracey A."/>
            <person name="Holroyd N."/>
            <person name="Cotton J.A."/>
            <person name="Stanley E.J."/>
            <person name="Zarowiecki M."/>
            <person name="Liu J.Z."/>
            <person name="Huckvale T."/>
            <person name="Cooper P.J."/>
            <person name="Grencis R.K."/>
            <person name="Berriman M."/>
        </authorList>
    </citation>
    <scope>NUCLEOTIDE SEQUENCE [LARGE SCALE GENOMIC DNA]</scope>
    <source>
        <strain evidence="7">Edinburgh</strain>
    </source>
</reference>
<keyword evidence="7" id="KW-1185">Reference proteome</keyword>
<evidence type="ECO:0000256" key="2">
    <source>
        <dbReference type="ARBA" id="ARBA00022801"/>
    </source>
</evidence>
<dbReference type="STRING" id="70415.A0A5S6QL27"/>
<evidence type="ECO:0000313" key="9">
    <source>
        <dbReference type="WBParaSite" id="TMUE_2000007895.2"/>
    </source>
</evidence>
<feature type="domain" description="Peptidase S1" evidence="6">
    <location>
        <begin position="35"/>
        <end position="278"/>
    </location>
</feature>
<dbReference type="CDD" id="cd00190">
    <property type="entry name" value="Tryp_SPc"/>
    <property type="match status" value="1"/>
</dbReference>
<keyword evidence="1 5" id="KW-0645">Protease</keyword>
<dbReference type="GO" id="GO:0006508">
    <property type="term" value="P:proteolysis"/>
    <property type="evidence" value="ECO:0007669"/>
    <property type="project" value="UniProtKB-KW"/>
</dbReference>
<dbReference type="InterPro" id="IPR001314">
    <property type="entry name" value="Peptidase_S1A"/>
</dbReference>
<dbReference type="AlphaFoldDB" id="A0A5S6QL27"/>
<dbReference type="InterPro" id="IPR018114">
    <property type="entry name" value="TRYPSIN_HIS"/>
</dbReference>
<reference evidence="7" key="1">
    <citation type="submission" date="2013-11" db="EMBL/GenBank/DDBJ databases">
        <authorList>
            <person name="Aslett M."/>
        </authorList>
    </citation>
    <scope>NUCLEOTIDE SEQUENCE [LARGE SCALE GENOMIC DNA]</scope>
    <source>
        <strain evidence="7">Edinburgh</strain>
    </source>
</reference>
<evidence type="ECO:0000313" key="7">
    <source>
        <dbReference type="Proteomes" id="UP000046395"/>
    </source>
</evidence>
<keyword evidence="4" id="KW-1015">Disulfide bond</keyword>
<dbReference type="InterPro" id="IPR001254">
    <property type="entry name" value="Trypsin_dom"/>
</dbReference>
<dbReference type="PANTHER" id="PTHR24252">
    <property type="entry name" value="ACROSIN-RELATED"/>
    <property type="match status" value="1"/>
</dbReference>
<dbReference type="InterPro" id="IPR043504">
    <property type="entry name" value="Peptidase_S1_PA_chymotrypsin"/>
</dbReference>
<evidence type="ECO:0000256" key="5">
    <source>
        <dbReference type="RuleBase" id="RU363034"/>
    </source>
</evidence>
<sequence length="283" mass="31631">MGLRSNAHKALCDRHLHECGIPYFPPRSELFMHRIVGGSEARPHSFPWQVQLRLYYTKYMYHTCGGSIIESSTGQKNGSDLVLTAAHCLYDHGTWSPPEALTVVAGVHNIANPTEPGQRRVKVKRYQIGSYNKYTLENDIALLLLRAVVDYSNYIVPICLPENGEALPRHVPCFVAGWGADSEYGKASRLLKQVETPVLPQSMCWQKSLPEKTFCAGFMRGKKDACLGDSGSPLVCKIGTKHVQYGIVSFGHGCAKKDYPGVYTRVSHYVQFIRKAEAKLRED</sequence>
<organism evidence="7 8">
    <name type="scientific">Trichuris muris</name>
    <name type="common">Mouse whipworm</name>
    <dbReference type="NCBI Taxonomy" id="70415"/>
    <lineage>
        <taxon>Eukaryota</taxon>
        <taxon>Metazoa</taxon>
        <taxon>Ecdysozoa</taxon>
        <taxon>Nematoda</taxon>
        <taxon>Enoplea</taxon>
        <taxon>Dorylaimia</taxon>
        <taxon>Trichinellida</taxon>
        <taxon>Trichuridae</taxon>
        <taxon>Trichuris</taxon>
    </lineage>
</organism>
<dbReference type="Pfam" id="PF00089">
    <property type="entry name" value="Trypsin"/>
    <property type="match status" value="1"/>
</dbReference>
<dbReference type="SMART" id="SM00020">
    <property type="entry name" value="Tryp_SPc"/>
    <property type="match status" value="1"/>
</dbReference>
<dbReference type="WBParaSite" id="TMUE_2000007895.1">
    <property type="protein sequence ID" value="TMUE_2000007895.1"/>
    <property type="gene ID" value="WBGene00292970"/>
</dbReference>
<reference evidence="8" key="3">
    <citation type="submission" date="2019-12" db="UniProtKB">
        <authorList>
            <consortium name="WormBaseParasite"/>
        </authorList>
    </citation>
    <scope>IDENTIFICATION</scope>
</reference>
<evidence type="ECO:0000256" key="4">
    <source>
        <dbReference type="ARBA" id="ARBA00023157"/>
    </source>
</evidence>
<dbReference type="Gene3D" id="2.40.10.10">
    <property type="entry name" value="Trypsin-like serine proteases"/>
    <property type="match status" value="1"/>
</dbReference>
<dbReference type="GO" id="GO:0004252">
    <property type="term" value="F:serine-type endopeptidase activity"/>
    <property type="evidence" value="ECO:0007669"/>
    <property type="project" value="InterPro"/>
</dbReference>
<accession>A0A5S6QL27</accession>
<evidence type="ECO:0000256" key="3">
    <source>
        <dbReference type="ARBA" id="ARBA00022825"/>
    </source>
</evidence>
<dbReference type="PRINTS" id="PR00722">
    <property type="entry name" value="CHYMOTRYPSIN"/>
</dbReference>
<evidence type="ECO:0000256" key="1">
    <source>
        <dbReference type="ARBA" id="ARBA00022670"/>
    </source>
</evidence>
<dbReference type="PROSITE" id="PS00135">
    <property type="entry name" value="TRYPSIN_SER"/>
    <property type="match status" value="1"/>
</dbReference>
<dbReference type="PANTHER" id="PTHR24252:SF18">
    <property type="entry name" value="OVOCHYMASE 1"/>
    <property type="match status" value="1"/>
</dbReference>
<evidence type="ECO:0000313" key="8">
    <source>
        <dbReference type="WBParaSite" id="TMUE_2000007895.1"/>
    </source>
</evidence>
<dbReference type="InterPro" id="IPR009003">
    <property type="entry name" value="Peptidase_S1_PA"/>
</dbReference>
<dbReference type="Proteomes" id="UP000046395">
    <property type="component" value="Unassembled WGS sequence"/>
</dbReference>
<proteinExistence type="predicted"/>